<organism evidence="1 2">
    <name type="scientific">Sinorhizobium meliloti CCNWSX0020</name>
    <dbReference type="NCBI Taxonomy" id="1107881"/>
    <lineage>
        <taxon>Bacteria</taxon>
        <taxon>Pseudomonadati</taxon>
        <taxon>Pseudomonadota</taxon>
        <taxon>Alphaproteobacteria</taxon>
        <taxon>Hyphomicrobiales</taxon>
        <taxon>Rhizobiaceae</taxon>
        <taxon>Sinorhizobium/Ensifer group</taxon>
        <taxon>Sinorhizobium</taxon>
    </lineage>
</organism>
<name>H0G5W4_RHIML</name>
<evidence type="ECO:0000313" key="1">
    <source>
        <dbReference type="EMBL" id="EHK75334.1"/>
    </source>
</evidence>
<sequence length="49" mass="5523">MSLPKSRACGRVGHLRASLLLLQHRNILLFRTISQMSDDPLIRLPAVAR</sequence>
<proteinExistence type="predicted"/>
<dbReference type="AlphaFoldDB" id="H0G5W4"/>
<reference evidence="1 2" key="1">
    <citation type="journal article" date="2012" name="J. Bacteriol.">
        <title>Draft Genome Sequence of Sinorhizobium meliloti CCNWSX0020, a Nitrogen-Fixing Symbiont with Copper Tolerance Capability Isolated from Lead-Zinc Mine Tailings.</title>
        <authorList>
            <person name="Li Z."/>
            <person name="Ma Z."/>
            <person name="Hao X."/>
            <person name="Wei G."/>
        </authorList>
    </citation>
    <scope>NUCLEOTIDE SEQUENCE [LARGE SCALE GENOMIC DNA]</scope>
    <source>
        <strain evidence="1 2">CCNWSX0020</strain>
    </source>
</reference>
<gene>
    <name evidence="1" type="ORF">SM0020_24398</name>
</gene>
<protein>
    <submittedName>
        <fullName evidence="1">Uncharacterized protein</fullName>
    </submittedName>
</protein>
<evidence type="ECO:0000313" key="2">
    <source>
        <dbReference type="Proteomes" id="UP000004038"/>
    </source>
</evidence>
<dbReference type="Proteomes" id="UP000004038">
    <property type="component" value="Unassembled WGS sequence"/>
</dbReference>
<dbReference type="EMBL" id="AGVV01000062">
    <property type="protein sequence ID" value="EHK75334.1"/>
    <property type="molecule type" value="Genomic_DNA"/>
</dbReference>
<accession>H0G5W4</accession>